<protein>
    <recommendedName>
        <fullName evidence="4">Lipoprotein</fullName>
    </recommendedName>
</protein>
<evidence type="ECO:0000313" key="2">
    <source>
        <dbReference type="EMBL" id="AXK35830.1"/>
    </source>
</evidence>
<sequence length="177" mass="17988">MPLTPPRDAARPRRRSLLAGAVCAAGAAGLTGACSDDGEAAESGNREDSAGARRLRQAAARDSEALLARYDGTAAAHPDLAGRLKPLRGEVVRHLEELAGSARPDRTTRGRGGGAKNRDGVPADRKEALAALAAAERRTADARTKALAGAPPELARLLASVAASGAAHAYLLTGEGS</sequence>
<feature type="compositionally biased region" description="Basic and acidic residues" evidence="1">
    <location>
        <begin position="116"/>
        <end position="126"/>
    </location>
</feature>
<dbReference type="Proteomes" id="UP000254425">
    <property type="component" value="Chromosome"/>
</dbReference>
<proteinExistence type="predicted"/>
<accession>A0A345XW14</accession>
<dbReference type="PROSITE" id="PS51257">
    <property type="entry name" value="PROKAR_LIPOPROTEIN"/>
    <property type="match status" value="1"/>
</dbReference>
<keyword evidence="3" id="KW-1185">Reference proteome</keyword>
<dbReference type="AlphaFoldDB" id="A0A345XW14"/>
<evidence type="ECO:0008006" key="4">
    <source>
        <dbReference type="Google" id="ProtNLM"/>
    </source>
</evidence>
<dbReference type="PROSITE" id="PS51318">
    <property type="entry name" value="TAT"/>
    <property type="match status" value="1"/>
</dbReference>
<gene>
    <name evidence="2" type="ORF">DVA86_27570</name>
</gene>
<feature type="region of interest" description="Disordered" evidence="1">
    <location>
        <begin position="36"/>
        <end position="57"/>
    </location>
</feature>
<evidence type="ECO:0000313" key="3">
    <source>
        <dbReference type="Proteomes" id="UP000254425"/>
    </source>
</evidence>
<dbReference type="KEGG" id="sarm:DVA86_27570"/>
<feature type="region of interest" description="Disordered" evidence="1">
    <location>
        <begin position="99"/>
        <end position="126"/>
    </location>
</feature>
<feature type="compositionally biased region" description="Basic and acidic residues" evidence="1">
    <location>
        <begin position="99"/>
        <end position="108"/>
    </location>
</feature>
<organism evidence="2 3">
    <name type="scientific">Streptomyces armeniacus</name>
    <dbReference type="NCBI Taxonomy" id="83291"/>
    <lineage>
        <taxon>Bacteria</taxon>
        <taxon>Bacillati</taxon>
        <taxon>Actinomycetota</taxon>
        <taxon>Actinomycetes</taxon>
        <taxon>Kitasatosporales</taxon>
        <taxon>Streptomycetaceae</taxon>
        <taxon>Streptomyces</taxon>
    </lineage>
</organism>
<dbReference type="RefSeq" id="WP_208882301.1">
    <property type="nucleotide sequence ID" value="NZ_CP031320.1"/>
</dbReference>
<reference evidence="2 3" key="1">
    <citation type="submission" date="2018-07" db="EMBL/GenBank/DDBJ databases">
        <title>Draft genome of the type strain Streptomyces armeniacus ATCC 15676.</title>
        <authorList>
            <person name="Labana P."/>
            <person name="Gosse J.T."/>
            <person name="Boddy C.N."/>
        </authorList>
    </citation>
    <scope>NUCLEOTIDE SEQUENCE [LARGE SCALE GENOMIC DNA]</scope>
    <source>
        <strain evidence="2 3">ATCC 15676</strain>
    </source>
</reference>
<dbReference type="EMBL" id="CP031320">
    <property type="protein sequence ID" value="AXK35830.1"/>
    <property type="molecule type" value="Genomic_DNA"/>
</dbReference>
<evidence type="ECO:0000256" key="1">
    <source>
        <dbReference type="SAM" id="MobiDB-lite"/>
    </source>
</evidence>
<dbReference type="InterPro" id="IPR006311">
    <property type="entry name" value="TAT_signal"/>
</dbReference>
<name>A0A345XW14_9ACTN</name>